<dbReference type="OrthoDB" id="2428905at2"/>
<comment type="caution">
    <text evidence="1">The sequence shown here is derived from an EMBL/GenBank/DDBJ whole genome shotgun (WGS) entry which is preliminary data.</text>
</comment>
<sequence>MKYEHIKELLQTVSFYNTVNITQTFSKENQDYITVKSVKNTSILQMTFIQTGQIVFYKSIDQASKVIEHSLRPTTTIL</sequence>
<reference evidence="1 2" key="1">
    <citation type="submission" date="2018-03" db="EMBL/GenBank/DDBJ databases">
        <title>Genomic Encyclopedia of Type Strains, Phase III (KMG-III): the genomes of soil and plant-associated and newly described type strains.</title>
        <authorList>
            <person name="Whitman W."/>
        </authorList>
    </citation>
    <scope>NUCLEOTIDE SEQUENCE [LARGE SCALE GENOMIC DNA]</scope>
    <source>
        <strain evidence="1 2">CGMCC 1.12259</strain>
    </source>
</reference>
<protein>
    <submittedName>
        <fullName evidence="1">Uncharacterized protein</fullName>
    </submittedName>
</protein>
<dbReference type="RefSeq" id="WP_106531841.1">
    <property type="nucleotide sequence ID" value="NZ_PYAT01000001.1"/>
</dbReference>
<keyword evidence="2" id="KW-1185">Reference proteome</keyword>
<dbReference type="EMBL" id="PYAT01000001">
    <property type="protein sequence ID" value="PSL42049.1"/>
    <property type="molecule type" value="Genomic_DNA"/>
</dbReference>
<dbReference type="AlphaFoldDB" id="A0A2P8H768"/>
<organism evidence="1 2">
    <name type="scientific">Planomicrobium soli</name>
    <dbReference type="NCBI Taxonomy" id="1176648"/>
    <lineage>
        <taxon>Bacteria</taxon>
        <taxon>Bacillati</taxon>
        <taxon>Bacillota</taxon>
        <taxon>Bacilli</taxon>
        <taxon>Bacillales</taxon>
        <taxon>Caryophanaceae</taxon>
        <taxon>Planomicrobium</taxon>
    </lineage>
</organism>
<name>A0A2P8H768_9BACL</name>
<dbReference type="Proteomes" id="UP000242682">
    <property type="component" value="Unassembled WGS sequence"/>
</dbReference>
<accession>A0A2P8H768</accession>
<proteinExistence type="predicted"/>
<evidence type="ECO:0000313" key="1">
    <source>
        <dbReference type="EMBL" id="PSL42049.1"/>
    </source>
</evidence>
<gene>
    <name evidence="1" type="ORF">B0H99_101297</name>
</gene>
<evidence type="ECO:0000313" key="2">
    <source>
        <dbReference type="Proteomes" id="UP000242682"/>
    </source>
</evidence>